<feature type="transmembrane region" description="Helical" evidence="1">
    <location>
        <begin position="29"/>
        <end position="46"/>
    </location>
</feature>
<comment type="caution">
    <text evidence="2">The sequence shown here is derived from an EMBL/GenBank/DDBJ whole genome shotgun (WGS) entry which is preliminary data.</text>
</comment>
<accession>A0A645GI65</accession>
<gene>
    <name evidence="2" type="ORF">SDC9_173304</name>
</gene>
<dbReference type="EMBL" id="VSSQ01075229">
    <property type="protein sequence ID" value="MPN25886.1"/>
    <property type="molecule type" value="Genomic_DNA"/>
</dbReference>
<dbReference type="AlphaFoldDB" id="A0A645GI65"/>
<keyword evidence="1" id="KW-1133">Transmembrane helix</keyword>
<organism evidence="2">
    <name type="scientific">bioreactor metagenome</name>
    <dbReference type="NCBI Taxonomy" id="1076179"/>
    <lineage>
        <taxon>unclassified sequences</taxon>
        <taxon>metagenomes</taxon>
        <taxon>ecological metagenomes</taxon>
    </lineage>
</organism>
<evidence type="ECO:0000313" key="2">
    <source>
        <dbReference type="EMBL" id="MPN25886.1"/>
    </source>
</evidence>
<reference evidence="2" key="1">
    <citation type="submission" date="2019-08" db="EMBL/GenBank/DDBJ databases">
        <authorList>
            <person name="Kucharzyk K."/>
            <person name="Murdoch R.W."/>
            <person name="Higgins S."/>
            <person name="Loffler F."/>
        </authorList>
    </citation>
    <scope>NUCLEOTIDE SEQUENCE</scope>
</reference>
<name>A0A645GI65_9ZZZZ</name>
<proteinExistence type="predicted"/>
<keyword evidence="1" id="KW-0472">Membrane</keyword>
<evidence type="ECO:0000256" key="1">
    <source>
        <dbReference type="SAM" id="Phobius"/>
    </source>
</evidence>
<protein>
    <submittedName>
        <fullName evidence="2">Uncharacterized protein</fullName>
    </submittedName>
</protein>
<sequence>MGVCTLSTKIIRTKKQSQKKLYRKRHNKLKLLLFSLLLAIIVFSIINSKYTSYRCKDLDYAIKNYTTTGIFNKHKLYSVESYEIKFSDGNFAIIDVKGLENKAPYKIVTYKLHIQKNSKGTWKVKEYYPRSYCFLFSELQSLHIPLFKLTQLSNRVNPVFAFTYS</sequence>
<keyword evidence="1" id="KW-0812">Transmembrane</keyword>